<evidence type="ECO:0000259" key="2">
    <source>
        <dbReference type="Pfam" id="PF20994"/>
    </source>
</evidence>
<feature type="domain" description="Inner kinetochore subunit AME1" evidence="2">
    <location>
        <begin position="105"/>
        <end position="278"/>
    </location>
</feature>
<dbReference type="GeneID" id="34713916"/>
<sequence>MSVRETDELRQRHLKLLYRLRGSASRTIDYDVVIEQEQEQEQEQQQQQQEPEREPELDPVYEQEQDEMPELGDDAPDLGNFQADEYGSDDHVMLPEQPVEVDLARFEHMTLPQLSTPLTSMATIDVLRRLLETVLQSTIEDRISQFRRAGSARLKLKLKLEIKILQRFLQQCVQDLSTLSDLNLSNNDLVYRLKQISLLKNSLSQSLLQVRSSATTYEEPQLAVAQNQVVLDNFKRINELIMLQRNPDEESSNRNLPPDTAKIDPNSKSGLLSELRKLNEGIQNITN</sequence>
<dbReference type="Proteomes" id="UP000065495">
    <property type="component" value="Chromosome 1"/>
</dbReference>
<evidence type="ECO:0000313" key="4">
    <source>
        <dbReference type="Proteomes" id="UP000065495"/>
    </source>
</evidence>
<dbReference type="EMBL" id="AP012213">
    <property type="protein sequence ID" value="BAO37863.1"/>
    <property type="molecule type" value="Genomic_DNA"/>
</dbReference>
<feature type="region of interest" description="Disordered" evidence="1">
    <location>
        <begin position="35"/>
        <end position="59"/>
    </location>
</feature>
<organism evidence="3 4">
    <name type="scientific">Kluyveromyces marxianus (strain DMKU3-1042 / BCC 29191 / NBRC 104275)</name>
    <name type="common">Yeast</name>
    <name type="synonym">Candida kefyr</name>
    <dbReference type="NCBI Taxonomy" id="1003335"/>
    <lineage>
        <taxon>Eukaryota</taxon>
        <taxon>Fungi</taxon>
        <taxon>Dikarya</taxon>
        <taxon>Ascomycota</taxon>
        <taxon>Saccharomycotina</taxon>
        <taxon>Saccharomycetes</taxon>
        <taxon>Saccharomycetales</taxon>
        <taxon>Saccharomycetaceae</taxon>
        <taxon>Kluyveromyces</taxon>
    </lineage>
</organism>
<evidence type="ECO:0000256" key="1">
    <source>
        <dbReference type="SAM" id="MobiDB-lite"/>
    </source>
</evidence>
<reference evidence="3 4" key="1">
    <citation type="journal article" date="2015" name="Biotechnol. Biofuels">
        <title>Genetic basis of the highly efficient yeast Kluyveromyces marxianus: complete genome sequence and transcriptome analyses.</title>
        <authorList>
            <person name="Lertwattanasakul N."/>
            <person name="Kosaka T."/>
            <person name="Hosoyama A."/>
            <person name="Suzuki Y."/>
            <person name="Rodrussamee N."/>
            <person name="Matsutani M."/>
            <person name="Murata M."/>
            <person name="Fujimoto N."/>
            <person name="Suprayogi"/>
            <person name="Tsuchikane K."/>
            <person name="Limtong S."/>
            <person name="Fujita N."/>
            <person name="Yamada M."/>
        </authorList>
    </citation>
    <scope>NUCLEOTIDE SEQUENCE [LARGE SCALE GENOMIC DNA]</scope>
    <source>
        <strain evidence="4">DMKU3-1042 / BCC 29191 / NBRC 104275</strain>
    </source>
</reference>
<feature type="region of interest" description="Disordered" evidence="1">
    <location>
        <begin position="246"/>
        <end position="268"/>
    </location>
</feature>
<accession>W0T4B3</accession>
<dbReference type="RefSeq" id="XP_022673771.1">
    <property type="nucleotide sequence ID" value="XM_022819263.1"/>
</dbReference>
<dbReference type="VEuPathDB" id="FungiDB:KLMA_10241"/>
<dbReference type="KEGG" id="kmx:KLMA_10241"/>
<protein>
    <recommendedName>
        <fullName evidence="2">Inner kinetochore subunit AME1 domain-containing protein</fullName>
    </recommendedName>
</protein>
<gene>
    <name evidence="3" type="ORF">KLMA_10241</name>
</gene>
<dbReference type="OrthoDB" id="4067487at2759"/>
<proteinExistence type="predicted"/>
<name>W0T4B3_KLUMD</name>
<dbReference type="Pfam" id="PF20994">
    <property type="entry name" value="CENPU"/>
    <property type="match status" value="1"/>
</dbReference>
<evidence type="ECO:0000313" key="3">
    <source>
        <dbReference type="EMBL" id="BAO37863.1"/>
    </source>
</evidence>
<dbReference type="AlphaFoldDB" id="W0T4B3"/>
<dbReference type="InterPro" id="IPR048743">
    <property type="entry name" value="AME1"/>
</dbReference>